<evidence type="ECO:0000313" key="4">
    <source>
        <dbReference type="EMBL" id="PHH61487.1"/>
    </source>
</evidence>
<dbReference type="Proteomes" id="UP000226192">
    <property type="component" value="Unassembled WGS sequence"/>
</dbReference>
<dbReference type="PROSITE" id="PS51397">
    <property type="entry name" value="WLM"/>
    <property type="match status" value="1"/>
</dbReference>
<dbReference type="PROSITE" id="PS50053">
    <property type="entry name" value="UBIQUITIN_2"/>
    <property type="match status" value="1"/>
</dbReference>
<keyword evidence="5" id="KW-1185">Reference proteome</keyword>
<gene>
    <name evidence="4" type="ORF">CDD81_334</name>
</gene>
<feature type="region of interest" description="Disordered" evidence="1">
    <location>
        <begin position="287"/>
        <end position="307"/>
    </location>
</feature>
<evidence type="ECO:0000256" key="1">
    <source>
        <dbReference type="SAM" id="MobiDB-lite"/>
    </source>
</evidence>
<dbReference type="InterPro" id="IPR013536">
    <property type="entry name" value="WLM_dom"/>
</dbReference>
<feature type="region of interest" description="Disordered" evidence="1">
    <location>
        <begin position="103"/>
        <end position="122"/>
    </location>
</feature>
<feature type="domain" description="WLM" evidence="3">
    <location>
        <begin position="120"/>
        <end position="323"/>
    </location>
</feature>
<evidence type="ECO:0000313" key="5">
    <source>
        <dbReference type="Proteomes" id="UP000226192"/>
    </source>
</evidence>
<dbReference type="SUPFAM" id="SSF54236">
    <property type="entry name" value="Ubiquitin-like"/>
    <property type="match status" value="1"/>
</dbReference>
<feature type="compositionally biased region" description="Basic and acidic residues" evidence="1">
    <location>
        <begin position="322"/>
        <end position="350"/>
    </location>
</feature>
<dbReference type="OrthoDB" id="49605at2759"/>
<proteinExistence type="predicted"/>
<dbReference type="STRING" id="1399860.A0A2C5XYF8"/>
<sequence length="350" mass="39463">MPDDETLLLRLAISYRGHDYTLEFPQDATVQDLFQEIENAFDVPISNQKILLPKGSLLKSPPKDPNMTLHSLQDKKLRLMGSGNAEVQAVNDMADRVARRNAARSQAARKVRATPSRSSHSAEDARYTFLQVRPLTWLPHPERSEAMLLRLKADPGIRSVMRRHRFTVALLTEMEPLSHTETTHEGTSRTLGLNRNKGEVIELRLRTDSHAGYRDYKTVRRTLCHELTHNVHGPHDAVFWELCRQIEREVEAADWKSGGHSVGGDTSRYVISGQADVEAAHEDEGGWTGGEFVLGEGKQGGKMRDSGLSRREILAQAALTRQQREAEEERKACDAMEKGWKPCQRSDEAK</sequence>
<dbReference type="GO" id="GO:0070628">
    <property type="term" value="F:proteasome binding"/>
    <property type="evidence" value="ECO:0007669"/>
    <property type="project" value="TreeGrafter"/>
</dbReference>
<feature type="compositionally biased region" description="Basic residues" evidence="1">
    <location>
        <begin position="103"/>
        <end position="112"/>
    </location>
</feature>
<protein>
    <recommendedName>
        <fullName evidence="6">WLM domain-containing protein</fullName>
    </recommendedName>
</protein>
<dbReference type="Pfam" id="PF08325">
    <property type="entry name" value="WLM"/>
    <property type="match status" value="1"/>
</dbReference>
<feature type="region of interest" description="Disordered" evidence="1">
    <location>
        <begin position="319"/>
        <end position="350"/>
    </location>
</feature>
<dbReference type="PANTHER" id="PTHR47795">
    <property type="entry name" value="UBIQUITIN AND WLM DOMAIN-CONTAINING METALLOPROTEASE SPCC1442.07C"/>
    <property type="match status" value="1"/>
</dbReference>
<accession>A0A2C5XYF8</accession>
<name>A0A2C5XYF8_9HYPO</name>
<feature type="domain" description="Ubiquitin-like" evidence="2">
    <location>
        <begin position="5"/>
        <end position="60"/>
    </location>
</feature>
<dbReference type="AlphaFoldDB" id="A0A2C5XYF8"/>
<dbReference type="EMBL" id="NJET01000102">
    <property type="protein sequence ID" value="PHH61487.1"/>
    <property type="molecule type" value="Genomic_DNA"/>
</dbReference>
<dbReference type="InterPro" id="IPR029071">
    <property type="entry name" value="Ubiquitin-like_domsf"/>
</dbReference>
<evidence type="ECO:0000259" key="2">
    <source>
        <dbReference type="PROSITE" id="PS50053"/>
    </source>
</evidence>
<organism evidence="4 5">
    <name type="scientific">Ophiocordyceps australis</name>
    <dbReference type="NCBI Taxonomy" id="1399860"/>
    <lineage>
        <taxon>Eukaryota</taxon>
        <taxon>Fungi</taxon>
        <taxon>Dikarya</taxon>
        <taxon>Ascomycota</taxon>
        <taxon>Pezizomycotina</taxon>
        <taxon>Sordariomycetes</taxon>
        <taxon>Hypocreomycetidae</taxon>
        <taxon>Hypocreales</taxon>
        <taxon>Ophiocordycipitaceae</taxon>
        <taxon>Ophiocordyceps</taxon>
    </lineage>
</organism>
<comment type="caution">
    <text evidence="4">The sequence shown here is derived from an EMBL/GenBank/DDBJ whole genome shotgun (WGS) entry which is preliminary data.</text>
</comment>
<dbReference type="InterPro" id="IPR000626">
    <property type="entry name" value="Ubiquitin-like_dom"/>
</dbReference>
<dbReference type="Gene3D" id="3.10.20.90">
    <property type="entry name" value="Phosphatidylinositol 3-kinase Catalytic Subunit, Chain A, domain 1"/>
    <property type="match status" value="1"/>
</dbReference>
<dbReference type="PANTHER" id="PTHR47795:SF1">
    <property type="entry name" value="DNA-DEPENDENT METALLOPROTEASE WSS1 HOMOLOG 2"/>
    <property type="match status" value="1"/>
</dbReference>
<evidence type="ECO:0000259" key="3">
    <source>
        <dbReference type="PROSITE" id="PS51397"/>
    </source>
</evidence>
<reference evidence="4 5" key="1">
    <citation type="submission" date="2017-06" db="EMBL/GenBank/DDBJ databases">
        <title>Ant-infecting Ophiocordyceps genomes reveal a high diversity of potential behavioral manipulation genes and a possible major role for enterotoxins.</title>
        <authorList>
            <person name="De Bekker C."/>
            <person name="Evans H.C."/>
            <person name="Brachmann A."/>
            <person name="Hughes D.P."/>
        </authorList>
    </citation>
    <scope>NUCLEOTIDE SEQUENCE [LARGE SCALE GENOMIC DNA]</scope>
    <source>
        <strain evidence="4 5">Map64</strain>
    </source>
</reference>
<evidence type="ECO:0008006" key="6">
    <source>
        <dbReference type="Google" id="ProtNLM"/>
    </source>
</evidence>